<sequence length="394" mass="44025">MLVGSTIKEISNIMKKLIYWTLAIIIICSCSEDIKGPTSSEGTPPGKVVLNNVENSAGKSIIDFTSPQDEDLLYVKATYVVKGVTKQVQVSKFESKITVEGFPSAGEYDVELIAVDLSGNSSETTAVKVNPTEPEFLLVAKTITMIPTFGGIIMRWENLNNAPLEFLIYSTGDDGLEYIESHFSGVTNGEFGLRGFDNTEKDFGVIVRDRWNNESELVRNTLTPLKEARLDKALFEKIILDDDNDMDAWEGLYEYAYDDNITTFNHTWAGSGWPQKFTIDLGVTKKLSRFILTQRQSFPYSHGNPRLFEIWGTNETPAQDGSMDNWVKLKDCVASKPSLEGGTADEDQQHLIDGDEYNFALDVPAVKYVRLIVNETWGQTGFIHVGELTFFGQE</sequence>
<feature type="domain" description="DUF5000" evidence="2">
    <location>
        <begin position="256"/>
        <end position="392"/>
    </location>
</feature>
<reference evidence="4" key="1">
    <citation type="journal article" date="2014" name="Int. J. Syst. Evol. Microbiol.">
        <title>Complete genome sequence of Corynebacterium casei LMG S-19264T (=DSM 44701T), isolated from a smear-ripened cheese.</title>
        <authorList>
            <consortium name="US DOE Joint Genome Institute (JGI-PGF)"/>
            <person name="Walter F."/>
            <person name="Albersmeier A."/>
            <person name="Kalinowski J."/>
            <person name="Ruckert C."/>
        </authorList>
    </citation>
    <scope>NUCLEOTIDE SEQUENCE</scope>
    <source>
        <strain evidence="4">NBRC 108769</strain>
    </source>
</reference>
<dbReference type="EMBL" id="BSOH01000027">
    <property type="protein sequence ID" value="GLR19281.1"/>
    <property type="molecule type" value="Genomic_DNA"/>
</dbReference>
<feature type="domain" description="DUF5126" evidence="3">
    <location>
        <begin position="133"/>
        <end position="232"/>
    </location>
</feature>
<dbReference type="AlphaFoldDB" id="A0AA37SUU4"/>
<dbReference type="SUPFAM" id="SSF49785">
    <property type="entry name" value="Galactose-binding domain-like"/>
    <property type="match status" value="1"/>
</dbReference>
<evidence type="ECO:0000313" key="5">
    <source>
        <dbReference type="Proteomes" id="UP001156666"/>
    </source>
</evidence>
<dbReference type="Pfam" id="PF16391">
    <property type="entry name" value="DUF5000"/>
    <property type="match status" value="1"/>
</dbReference>
<dbReference type="InterPro" id="IPR032527">
    <property type="entry name" value="DUF4959"/>
</dbReference>
<evidence type="ECO:0008006" key="6">
    <source>
        <dbReference type="Google" id="ProtNLM"/>
    </source>
</evidence>
<dbReference type="Gene3D" id="2.60.120.260">
    <property type="entry name" value="Galactose-binding domain-like"/>
    <property type="match status" value="1"/>
</dbReference>
<dbReference type="Pfam" id="PF16323">
    <property type="entry name" value="DUF4959"/>
    <property type="match status" value="1"/>
</dbReference>
<evidence type="ECO:0000259" key="3">
    <source>
        <dbReference type="Pfam" id="PF17166"/>
    </source>
</evidence>
<protein>
    <recommendedName>
        <fullName evidence="6">DUF4959 domain-containing protein</fullName>
    </recommendedName>
</protein>
<dbReference type="InterPro" id="IPR032164">
    <property type="entry name" value="DUF5000"/>
</dbReference>
<gene>
    <name evidence="4" type="ORF">GCM10007940_38970</name>
</gene>
<dbReference type="InterPro" id="IPR033431">
    <property type="entry name" value="DUF5126"/>
</dbReference>
<keyword evidence="5" id="KW-1185">Reference proteome</keyword>
<dbReference type="Proteomes" id="UP001156666">
    <property type="component" value="Unassembled WGS sequence"/>
</dbReference>
<feature type="domain" description="DUF4959" evidence="1">
    <location>
        <begin position="29"/>
        <end position="131"/>
    </location>
</feature>
<proteinExistence type="predicted"/>
<dbReference type="Pfam" id="PF17166">
    <property type="entry name" value="DUF5126"/>
    <property type="match status" value="1"/>
</dbReference>
<organism evidence="4 5">
    <name type="scientific">Portibacter lacus</name>
    <dbReference type="NCBI Taxonomy" id="1099794"/>
    <lineage>
        <taxon>Bacteria</taxon>
        <taxon>Pseudomonadati</taxon>
        <taxon>Bacteroidota</taxon>
        <taxon>Saprospiria</taxon>
        <taxon>Saprospirales</taxon>
        <taxon>Haliscomenobacteraceae</taxon>
        <taxon>Portibacter</taxon>
    </lineage>
</organism>
<dbReference type="InterPro" id="IPR008979">
    <property type="entry name" value="Galactose-bd-like_sf"/>
</dbReference>
<reference evidence="4" key="2">
    <citation type="submission" date="2023-01" db="EMBL/GenBank/DDBJ databases">
        <title>Draft genome sequence of Portibacter lacus strain NBRC 108769.</title>
        <authorList>
            <person name="Sun Q."/>
            <person name="Mori K."/>
        </authorList>
    </citation>
    <scope>NUCLEOTIDE SEQUENCE</scope>
    <source>
        <strain evidence="4">NBRC 108769</strain>
    </source>
</reference>
<comment type="caution">
    <text evidence="4">The sequence shown here is derived from an EMBL/GenBank/DDBJ whole genome shotgun (WGS) entry which is preliminary data.</text>
</comment>
<evidence type="ECO:0000259" key="1">
    <source>
        <dbReference type="Pfam" id="PF16323"/>
    </source>
</evidence>
<accession>A0AA37SUU4</accession>
<evidence type="ECO:0000313" key="4">
    <source>
        <dbReference type="EMBL" id="GLR19281.1"/>
    </source>
</evidence>
<evidence type="ECO:0000259" key="2">
    <source>
        <dbReference type="Pfam" id="PF16391"/>
    </source>
</evidence>
<name>A0AA37SUU4_9BACT</name>